<reference evidence="1" key="1">
    <citation type="submission" date="2020-10" db="EMBL/GenBank/DDBJ databases">
        <authorList>
            <person name="Kikuchi T."/>
        </authorList>
    </citation>
    <scope>NUCLEOTIDE SEQUENCE</scope>
    <source>
        <strain evidence="1">NKZ352</strain>
    </source>
</reference>
<name>A0A8S1HV53_9PELO</name>
<dbReference type="Proteomes" id="UP000835052">
    <property type="component" value="Unassembled WGS sequence"/>
</dbReference>
<protein>
    <submittedName>
        <fullName evidence="1">Uncharacterized protein</fullName>
    </submittedName>
</protein>
<organism evidence="1 2">
    <name type="scientific">Caenorhabditis auriculariae</name>
    <dbReference type="NCBI Taxonomy" id="2777116"/>
    <lineage>
        <taxon>Eukaryota</taxon>
        <taxon>Metazoa</taxon>
        <taxon>Ecdysozoa</taxon>
        <taxon>Nematoda</taxon>
        <taxon>Chromadorea</taxon>
        <taxon>Rhabditida</taxon>
        <taxon>Rhabditina</taxon>
        <taxon>Rhabditomorpha</taxon>
        <taxon>Rhabditoidea</taxon>
        <taxon>Rhabditidae</taxon>
        <taxon>Peloderinae</taxon>
        <taxon>Caenorhabditis</taxon>
    </lineage>
</organism>
<dbReference type="EMBL" id="CAJGYM010000162">
    <property type="protein sequence ID" value="CAD6199242.1"/>
    <property type="molecule type" value="Genomic_DNA"/>
</dbReference>
<sequence length="143" mass="15546">MRVSTRAEYLDRRRLAAYQLEFSRLSNNGTIPDSSILFSGTELLKSKLTSMSGPPPAYTTQTVYNAYGQPVYTVQPGASYPAQPVYYQQAVYPQTVYVEEDCHTHHRHHHGGGGGGGGDAANACCLAALLTCLCFCCMGACKR</sequence>
<gene>
    <name evidence="1" type="ORF">CAUJ_LOCUS15146</name>
</gene>
<dbReference type="AlphaFoldDB" id="A0A8S1HV53"/>
<accession>A0A8S1HV53</accession>
<evidence type="ECO:0000313" key="2">
    <source>
        <dbReference type="Proteomes" id="UP000835052"/>
    </source>
</evidence>
<proteinExistence type="predicted"/>
<keyword evidence="2" id="KW-1185">Reference proteome</keyword>
<evidence type="ECO:0000313" key="1">
    <source>
        <dbReference type="EMBL" id="CAD6199242.1"/>
    </source>
</evidence>
<comment type="caution">
    <text evidence="1">The sequence shown here is derived from an EMBL/GenBank/DDBJ whole genome shotgun (WGS) entry which is preliminary data.</text>
</comment>